<dbReference type="Gene3D" id="3.40.630.30">
    <property type="match status" value="1"/>
</dbReference>
<dbReference type="InterPro" id="IPR000182">
    <property type="entry name" value="GNAT_dom"/>
</dbReference>
<comment type="caution">
    <text evidence="2">The sequence shown here is derived from an EMBL/GenBank/DDBJ whole genome shotgun (WGS) entry which is preliminary data.</text>
</comment>
<dbReference type="InterPro" id="IPR051556">
    <property type="entry name" value="N-term/lysine_N-AcTrnsfr"/>
</dbReference>
<protein>
    <recommendedName>
        <fullName evidence="1">N-acetyltransferase domain-containing protein</fullName>
    </recommendedName>
</protein>
<dbReference type="InterPro" id="IPR016181">
    <property type="entry name" value="Acyl_CoA_acyltransferase"/>
</dbReference>
<dbReference type="AlphaFoldDB" id="A0A2M7QCJ1"/>
<organism evidence="2 3">
    <name type="scientific">Candidatus Roizmanbacteria bacterium CG_4_10_14_0_8_um_filter_39_9</name>
    <dbReference type="NCBI Taxonomy" id="1974829"/>
    <lineage>
        <taxon>Bacteria</taxon>
        <taxon>Candidatus Roizmaniibacteriota</taxon>
    </lineage>
</organism>
<dbReference type="PANTHER" id="PTHR42919:SF40">
    <property type="entry name" value="FAMILY ACETYLTRANSFERASE, PUTATIVE-RELATED"/>
    <property type="match status" value="1"/>
</dbReference>
<gene>
    <name evidence="2" type="ORF">COY90_05195</name>
</gene>
<dbReference type="SUPFAM" id="SSF55729">
    <property type="entry name" value="Acyl-CoA N-acyltransferases (Nat)"/>
    <property type="match status" value="1"/>
</dbReference>
<dbReference type="Proteomes" id="UP000230108">
    <property type="component" value="Unassembled WGS sequence"/>
</dbReference>
<proteinExistence type="predicted"/>
<evidence type="ECO:0000313" key="2">
    <source>
        <dbReference type="EMBL" id="PIY68583.1"/>
    </source>
</evidence>
<name>A0A2M7QCJ1_9BACT</name>
<dbReference type="Pfam" id="PF00583">
    <property type="entry name" value="Acetyltransf_1"/>
    <property type="match status" value="1"/>
</dbReference>
<dbReference type="CDD" id="cd04301">
    <property type="entry name" value="NAT_SF"/>
    <property type="match status" value="1"/>
</dbReference>
<evidence type="ECO:0000259" key="1">
    <source>
        <dbReference type="PROSITE" id="PS51186"/>
    </source>
</evidence>
<dbReference type="GO" id="GO:0016747">
    <property type="term" value="F:acyltransferase activity, transferring groups other than amino-acyl groups"/>
    <property type="evidence" value="ECO:0007669"/>
    <property type="project" value="InterPro"/>
</dbReference>
<evidence type="ECO:0000313" key="3">
    <source>
        <dbReference type="Proteomes" id="UP000230108"/>
    </source>
</evidence>
<reference evidence="3" key="1">
    <citation type="submission" date="2017-09" db="EMBL/GenBank/DDBJ databases">
        <title>Depth-based differentiation of microbial function through sediment-hosted aquifers and enrichment of novel symbionts in the deep terrestrial subsurface.</title>
        <authorList>
            <person name="Probst A.J."/>
            <person name="Ladd B."/>
            <person name="Jarett J.K."/>
            <person name="Geller-Mcgrath D.E."/>
            <person name="Sieber C.M.K."/>
            <person name="Emerson J.B."/>
            <person name="Anantharaman K."/>
            <person name="Thomas B.C."/>
            <person name="Malmstrom R."/>
            <person name="Stieglmeier M."/>
            <person name="Klingl A."/>
            <person name="Woyke T."/>
            <person name="Ryan C.M."/>
            <person name="Banfield J.F."/>
        </authorList>
    </citation>
    <scope>NUCLEOTIDE SEQUENCE [LARGE SCALE GENOMIC DNA]</scope>
</reference>
<dbReference type="EMBL" id="PFLF01000110">
    <property type="protein sequence ID" value="PIY68583.1"/>
    <property type="molecule type" value="Genomic_DNA"/>
</dbReference>
<accession>A0A2M7QCJ1</accession>
<dbReference type="PROSITE" id="PS51186">
    <property type="entry name" value="GNAT"/>
    <property type="match status" value="1"/>
</dbReference>
<sequence>MMITYKLNTASKDELSRHIIQSNVDHMIEVRGETRQYAQKLVQYAMRFEAWDRNALVGLVAAYVNDLIKRESYITLLCVNPLYTNQKVASNLLTHVVDYVKKMNFVKINLKVNQNNKIALKLYQNFGFVPIKTVTPKIFMSKPINEK</sequence>
<dbReference type="PANTHER" id="PTHR42919">
    <property type="entry name" value="N-ALPHA-ACETYLTRANSFERASE"/>
    <property type="match status" value="1"/>
</dbReference>
<feature type="domain" description="N-acetyltransferase" evidence="1">
    <location>
        <begin position="14"/>
        <end position="145"/>
    </location>
</feature>